<dbReference type="GO" id="GO:0140359">
    <property type="term" value="F:ABC-type transporter activity"/>
    <property type="evidence" value="ECO:0007669"/>
    <property type="project" value="InterPro"/>
</dbReference>
<evidence type="ECO:0000256" key="7">
    <source>
        <dbReference type="ARBA" id="ARBA00022840"/>
    </source>
</evidence>
<proteinExistence type="inferred from homology"/>
<evidence type="ECO:0000256" key="4">
    <source>
        <dbReference type="ARBA" id="ARBA00022475"/>
    </source>
</evidence>
<evidence type="ECO:0000256" key="5">
    <source>
        <dbReference type="ARBA" id="ARBA00022692"/>
    </source>
</evidence>
<dbReference type="InterPro" id="IPR044726">
    <property type="entry name" value="ABCC_6TM_D2"/>
</dbReference>
<evidence type="ECO:0000259" key="13">
    <source>
        <dbReference type="PROSITE" id="PS50929"/>
    </source>
</evidence>
<feature type="transmembrane region" description="Helical" evidence="11">
    <location>
        <begin position="1042"/>
        <end position="1060"/>
    </location>
</feature>
<dbReference type="PROSITE" id="PS00211">
    <property type="entry name" value="ABC_TRANSPORTER_1"/>
    <property type="match status" value="2"/>
</dbReference>
<feature type="transmembrane region" description="Helical" evidence="11">
    <location>
        <begin position="318"/>
        <end position="338"/>
    </location>
</feature>
<dbReference type="InterPro" id="IPR003439">
    <property type="entry name" value="ABC_transporter-like_ATP-bd"/>
</dbReference>
<reference evidence="14 15" key="1">
    <citation type="submission" date="2018-05" db="EMBL/GenBank/DDBJ databases">
        <title>Genome sequencing and assembly of the regulated plant pathogen Lachnellula willkommii and related sister species for the development of diagnostic species identification markers.</title>
        <authorList>
            <person name="Giroux E."/>
            <person name="Bilodeau G."/>
        </authorList>
    </citation>
    <scope>NUCLEOTIDE SEQUENCE [LARGE SCALE GENOMIC DNA]</scope>
    <source>
        <strain evidence="14 15">CBS 185.66</strain>
    </source>
</reference>
<evidence type="ECO:0000256" key="1">
    <source>
        <dbReference type="ARBA" id="ARBA00004651"/>
    </source>
</evidence>
<dbReference type="SMART" id="SM00382">
    <property type="entry name" value="AAA"/>
    <property type="match status" value="2"/>
</dbReference>
<feature type="transmembrane region" description="Helical" evidence="11">
    <location>
        <begin position="27"/>
        <end position="46"/>
    </location>
</feature>
<organism evidence="14 15">
    <name type="scientific">Lachnellula hyalina</name>
    <dbReference type="NCBI Taxonomy" id="1316788"/>
    <lineage>
        <taxon>Eukaryota</taxon>
        <taxon>Fungi</taxon>
        <taxon>Dikarya</taxon>
        <taxon>Ascomycota</taxon>
        <taxon>Pezizomycotina</taxon>
        <taxon>Leotiomycetes</taxon>
        <taxon>Helotiales</taxon>
        <taxon>Lachnaceae</taxon>
        <taxon>Lachnellula</taxon>
    </lineage>
</organism>
<name>A0A8H8QWR8_9HELO</name>
<dbReference type="CDD" id="cd18580">
    <property type="entry name" value="ABC_6TM_ABCC_D2"/>
    <property type="match status" value="1"/>
</dbReference>
<feature type="transmembrane region" description="Helical" evidence="11">
    <location>
        <begin position="53"/>
        <end position="72"/>
    </location>
</feature>
<feature type="domain" description="ABC transmembrane type-1" evidence="13">
    <location>
        <begin position="285"/>
        <end position="552"/>
    </location>
</feature>
<dbReference type="InterPro" id="IPR050173">
    <property type="entry name" value="ABC_transporter_C-like"/>
</dbReference>
<evidence type="ECO:0000256" key="6">
    <source>
        <dbReference type="ARBA" id="ARBA00022741"/>
    </source>
</evidence>
<dbReference type="GO" id="GO:0005524">
    <property type="term" value="F:ATP binding"/>
    <property type="evidence" value="ECO:0007669"/>
    <property type="project" value="UniProtKB-KW"/>
</dbReference>
<dbReference type="PANTHER" id="PTHR24223:SF345">
    <property type="entry name" value="ABC MULTIDRUG TRANSPORTER (EUROFUNG)"/>
    <property type="match status" value="1"/>
</dbReference>
<feature type="transmembrane region" description="Helical" evidence="11">
    <location>
        <begin position="943"/>
        <end position="965"/>
    </location>
</feature>
<dbReference type="Proteomes" id="UP000431533">
    <property type="component" value="Unassembled WGS sequence"/>
</dbReference>
<feature type="transmembrane region" description="Helical" evidence="11">
    <location>
        <begin position="103"/>
        <end position="124"/>
    </location>
</feature>
<protein>
    <submittedName>
        <fullName evidence="14">ABC transporter</fullName>
    </submittedName>
</protein>
<feature type="transmembrane region" description="Helical" evidence="11">
    <location>
        <begin position="392"/>
        <end position="409"/>
    </location>
</feature>
<evidence type="ECO:0000313" key="15">
    <source>
        <dbReference type="Proteomes" id="UP000431533"/>
    </source>
</evidence>
<feature type="transmembrane region" description="Helical" evidence="11">
    <location>
        <begin position="136"/>
        <end position="158"/>
    </location>
</feature>
<dbReference type="SUPFAM" id="SSF90123">
    <property type="entry name" value="ABC transporter transmembrane region"/>
    <property type="match status" value="2"/>
</dbReference>
<dbReference type="CDD" id="cd03250">
    <property type="entry name" value="ABCC_MRP_domain1"/>
    <property type="match status" value="1"/>
</dbReference>
<feature type="transmembrane region" description="Helical" evidence="11">
    <location>
        <begin position="1153"/>
        <end position="1175"/>
    </location>
</feature>
<gene>
    <name evidence="14" type="primary">FUM19_1</name>
    <name evidence="14" type="ORF">LHYA1_G006853</name>
</gene>
<dbReference type="FunFam" id="3.40.50.300:FF:002145">
    <property type="entry name" value="ABC transporter (MsbA subfamily)"/>
    <property type="match status" value="1"/>
</dbReference>
<dbReference type="RefSeq" id="XP_031003045.1">
    <property type="nucleotide sequence ID" value="XM_031151786.1"/>
</dbReference>
<feature type="transmembrane region" description="Helical" evidence="11">
    <location>
        <begin position="277"/>
        <end position="298"/>
    </location>
</feature>
<evidence type="ECO:0000256" key="3">
    <source>
        <dbReference type="ARBA" id="ARBA00022448"/>
    </source>
</evidence>
<keyword evidence="7" id="KW-0067">ATP-binding</keyword>
<feature type="domain" description="ABC transporter" evidence="12">
    <location>
        <begin position="1217"/>
        <end position="1474"/>
    </location>
</feature>
<feature type="transmembrane region" description="Helical" evidence="11">
    <location>
        <begin position="897"/>
        <end position="923"/>
    </location>
</feature>
<dbReference type="InterPro" id="IPR027417">
    <property type="entry name" value="P-loop_NTPase"/>
</dbReference>
<dbReference type="EMBL" id="QGMH01000138">
    <property type="protein sequence ID" value="TVY24257.1"/>
    <property type="molecule type" value="Genomic_DNA"/>
</dbReference>
<feature type="domain" description="ABC transmembrane type-1" evidence="13">
    <location>
        <begin position="904"/>
        <end position="1180"/>
    </location>
</feature>
<dbReference type="OrthoDB" id="6500128at2759"/>
<dbReference type="FunFam" id="1.20.1560.10:FF:000066">
    <property type="entry name" value="ABC multidrug transporter (Eurofung)"/>
    <property type="match status" value="1"/>
</dbReference>
<feature type="domain" description="ABC transporter" evidence="12">
    <location>
        <begin position="605"/>
        <end position="833"/>
    </location>
</feature>
<keyword evidence="10" id="KW-0325">Glycoprotein</keyword>
<keyword evidence="6" id="KW-0547">Nucleotide-binding</keyword>
<keyword evidence="9 11" id="KW-0472">Membrane</keyword>
<dbReference type="InterPro" id="IPR036640">
    <property type="entry name" value="ABC1_TM_sf"/>
</dbReference>
<dbReference type="Pfam" id="PF00664">
    <property type="entry name" value="ABC_membrane"/>
    <property type="match status" value="1"/>
</dbReference>
<dbReference type="FunFam" id="3.40.50.300:FF:001854">
    <property type="entry name" value="ABC multidrug transporter (Eurofung)"/>
    <property type="match status" value="1"/>
</dbReference>
<keyword evidence="5 11" id="KW-0812">Transmembrane</keyword>
<evidence type="ECO:0000256" key="11">
    <source>
        <dbReference type="SAM" id="Phobius"/>
    </source>
</evidence>
<dbReference type="PROSITE" id="PS50893">
    <property type="entry name" value="ABC_TRANSPORTER_2"/>
    <property type="match status" value="2"/>
</dbReference>
<evidence type="ECO:0000259" key="12">
    <source>
        <dbReference type="PROSITE" id="PS50893"/>
    </source>
</evidence>
<dbReference type="GO" id="GO:0005886">
    <property type="term" value="C:plasma membrane"/>
    <property type="evidence" value="ECO:0007669"/>
    <property type="project" value="UniProtKB-SubCell"/>
</dbReference>
<accession>A0A8H8QWR8</accession>
<keyword evidence="15" id="KW-1185">Reference proteome</keyword>
<feature type="transmembrane region" description="Helical" evidence="11">
    <location>
        <begin position="78"/>
        <end position="96"/>
    </location>
</feature>
<dbReference type="InterPro" id="IPR003593">
    <property type="entry name" value="AAA+_ATPase"/>
</dbReference>
<dbReference type="SUPFAM" id="SSF52540">
    <property type="entry name" value="P-loop containing nucleoside triphosphate hydrolases"/>
    <property type="match status" value="2"/>
</dbReference>
<dbReference type="GeneID" id="41987051"/>
<evidence type="ECO:0000313" key="14">
    <source>
        <dbReference type="EMBL" id="TVY24257.1"/>
    </source>
</evidence>
<evidence type="ECO:0000256" key="8">
    <source>
        <dbReference type="ARBA" id="ARBA00022989"/>
    </source>
</evidence>
<comment type="similarity">
    <text evidence="2">Belongs to the ABC transporter superfamily. ABCC family. Conjugate transporter (TC 3.A.1.208) subfamily.</text>
</comment>
<sequence length="1478" mass="161865">MAFAQGDGGLLQMNQSSFDFNLPFEQLFFSIIPSALFIVSSVWRTIFQARKPAIVNAPVFQLIKLVQIPALYRSIQGTIMTYVGVELALLILVALGSFHSNGIFVASSVLKFVTAILMITLSMVDHSRSPRPSVLLSSYLFVTLILDVAQVRTLFLLAGGKPERTYSSLFSASVALKVAMLLLEAKPKSKWVCWDEKSHSPEETSSIFSLGVFFWLNKLFLRGYKKMLTLDDLYPLDTTLKSKVLHEKFSKNMDYSKLKGDKFGLLKVLIKTLKAPLLLPVPARLAQLGFAICQPFLIEKLLDHLRNPEASANVGYGLIGASILIYGGIALSTALCMYPHHRMRAMTRSILVTETFIKATEARMGAEDHNAALTLMSTDIERIKLGFRMIHNVWAGFIQVALAGWMLYIRVDLVFLVPIGIVTVCFALLGILINFTGDSQRSWMAGVQKRVGLTATVIASMKNLKISGLSSTIGEYVQQLRVEELASGARFRKILLLAAVFGYTPMLMSPPLTLAFTNATLDTTKVFTSLSFLSLLTNPLSQIFQSVPEIVSGLACVGRIQAFLECESREDFRRFLADQKNTSDDPKANMEVSSGPTLDSAGSAIIIESGSFGYEADKMALNDINIRITKSELTMVVGPVGSGKSTLCKALLGEIPFSEGSVCLSNNIPRVGFCDQIAFLWNGTIKENIIGFSPLDENRYIEVIKATSLEFDFAVLPLGDETNVGSDGTTLSGGQKQRVSLARALYLQSDLLVLDDIFSGLDADTEQQVFTQVFGKDGLLKRRRCTTVLCTHSVKYLPKSDHVIALKNGSIVEQGSFDNLIAGQGYVQGLGLNASLGSDDISKETTSTAVETSKKEPHLELPQATMPIPAVHARDTDQLRPVADTTVYRHYLRSMGWMLAACCIFSAALWGFFTNFPTVWVTFWTDDISTGHPVHSNAYYAGIYAVFQICAMISLLLLGILLFVVSIKRTGANLHQDILRTLIRAPLDFFAKTDTGVITNLFSQDLNLIDTELPEAVLNTLFCLSLAIGQAAVMLTSSPYLAISYPILAAVLYLIGKFYLQTSKQLRLLDLEAKSPLYTHFLDTFRGIVTLRAFGFISEDISKNADLLDTSQRPAYLLVMIQEWLNLALDLVVMVIAAVLTTLAVSLHSSAGFAGASLVTLMGFGESLSGIVIYYTRLETSIGAVARLKTFNETVKPEDREDEQIFPPESWPHSGALEFKGVSASYSMENNDDHTSSLALRDIHLSIAPGEKIAICGRTGSGKSSLIALLLKLLDPVPDTAGNIIIDNIPLHRVDRSTLRQHIIAVPQESVFLPDGTTFKTNLDPSGVSTQRECQAVLESVALWNFVQERGGIDAGMSVGTLSAGQRQLLSLGRAVLRRRIRTEKLGAEGQSLEGGILLLDEVNSSVDVDTERLISETIRTEFKAYTVIAVSHRLDMVMDFDRVVVMDEGEVVEVGNPLVLADTAGTKFANLVTAGRK</sequence>
<keyword evidence="8 11" id="KW-1133">Transmembrane helix</keyword>
<comment type="subcellular location">
    <subcellularLocation>
        <location evidence="1">Cell membrane</location>
        <topology evidence="1">Multi-pass membrane protein</topology>
    </subcellularLocation>
</comment>
<comment type="caution">
    <text evidence="14">The sequence shown here is derived from an EMBL/GenBank/DDBJ whole genome shotgun (WGS) entry which is preliminary data.</text>
</comment>
<feature type="transmembrane region" description="Helical" evidence="11">
    <location>
        <begin position="415"/>
        <end position="435"/>
    </location>
</feature>
<dbReference type="PROSITE" id="PS50929">
    <property type="entry name" value="ABC_TM1F"/>
    <property type="match status" value="2"/>
</dbReference>
<evidence type="ECO:0000256" key="2">
    <source>
        <dbReference type="ARBA" id="ARBA00009726"/>
    </source>
</evidence>
<dbReference type="InterPro" id="IPR011527">
    <property type="entry name" value="ABC1_TM_dom"/>
</dbReference>
<dbReference type="FunFam" id="1.20.1560.10:FF:000055">
    <property type="entry name" value="ABC multidrug transporter (Eurofung)"/>
    <property type="match status" value="1"/>
</dbReference>
<dbReference type="InterPro" id="IPR017871">
    <property type="entry name" value="ABC_transporter-like_CS"/>
</dbReference>
<keyword evidence="3" id="KW-0813">Transport</keyword>
<keyword evidence="4" id="KW-1003">Cell membrane</keyword>
<dbReference type="Gene3D" id="3.40.50.300">
    <property type="entry name" value="P-loop containing nucleotide triphosphate hydrolases"/>
    <property type="match status" value="2"/>
</dbReference>
<dbReference type="Pfam" id="PF00005">
    <property type="entry name" value="ABC_tran"/>
    <property type="match status" value="2"/>
</dbReference>
<dbReference type="GO" id="GO:0016887">
    <property type="term" value="F:ATP hydrolysis activity"/>
    <property type="evidence" value="ECO:0007669"/>
    <property type="project" value="InterPro"/>
</dbReference>
<evidence type="ECO:0000256" key="9">
    <source>
        <dbReference type="ARBA" id="ARBA00023136"/>
    </source>
</evidence>
<dbReference type="Gene3D" id="1.20.1560.10">
    <property type="entry name" value="ABC transporter type 1, transmembrane domain"/>
    <property type="match status" value="2"/>
</dbReference>
<dbReference type="PANTHER" id="PTHR24223">
    <property type="entry name" value="ATP-BINDING CASSETTE SUB-FAMILY C"/>
    <property type="match status" value="1"/>
</dbReference>
<feature type="transmembrane region" description="Helical" evidence="11">
    <location>
        <begin position="1127"/>
        <end position="1147"/>
    </location>
</feature>
<evidence type="ECO:0000256" key="10">
    <source>
        <dbReference type="ARBA" id="ARBA00023180"/>
    </source>
</evidence>